<dbReference type="Gene3D" id="3.20.20.140">
    <property type="entry name" value="Metal-dependent hydrolases"/>
    <property type="match status" value="1"/>
</dbReference>
<evidence type="ECO:0000259" key="3">
    <source>
        <dbReference type="Pfam" id="PF13476"/>
    </source>
</evidence>
<dbReference type="NCBIfam" id="NF045780">
    <property type="entry name" value="TrlF_fam_ATP"/>
    <property type="match status" value="1"/>
</dbReference>
<evidence type="ECO:0000313" key="4">
    <source>
        <dbReference type="EMBL" id="MEJ8472849.1"/>
    </source>
</evidence>
<keyword evidence="5" id="KW-1185">Reference proteome</keyword>
<feature type="coiled-coil region" evidence="1">
    <location>
        <begin position="620"/>
        <end position="678"/>
    </location>
</feature>
<accession>A0ABU8TFB6</accession>
<dbReference type="InterPro" id="IPR038729">
    <property type="entry name" value="Rad50/SbcC_AAA"/>
</dbReference>
<keyword evidence="1" id="KW-0175">Coiled coil</keyword>
<dbReference type="RefSeq" id="WP_340272336.1">
    <property type="nucleotide sequence ID" value="NZ_JBAKIA010000001.1"/>
</dbReference>
<dbReference type="PANTHER" id="PTHR32182:SF22">
    <property type="entry name" value="ATP-DEPENDENT ENDONUCLEASE, OLD FAMILY-RELATED"/>
    <property type="match status" value="1"/>
</dbReference>
<dbReference type="InterPro" id="IPR054787">
    <property type="entry name" value="TrlF_ATPase"/>
</dbReference>
<dbReference type="SUPFAM" id="SSF52540">
    <property type="entry name" value="P-loop containing nucleoside triphosphate hydrolases"/>
    <property type="match status" value="1"/>
</dbReference>
<dbReference type="CDD" id="cd07432">
    <property type="entry name" value="PHP_HisPPase"/>
    <property type="match status" value="1"/>
</dbReference>
<dbReference type="InterPro" id="IPR003959">
    <property type="entry name" value="ATPase_AAA_core"/>
</dbReference>
<gene>
    <name evidence="4" type="ORF">V6575_02010</name>
</gene>
<dbReference type="InterPro" id="IPR016195">
    <property type="entry name" value="Pol/histidinol_Pase-like"/>
</dbReference>
<dbReference type="PANTHER" id="PTHR32182">
    <property type="entry name" value="DNA REPLICATION AND REPAIR PROTEIN RECF"/>
    <property type="match status" value="1"/>
</dbReference>
<sequence length="939" mass="105146">MTSNSYPEDDKGAHFFHCDFQVHSPRDRQWTGVPRISDEDRAEYAANLIAACREKNLDAIAITDHHDMAFVRYVRHAATQETDANGDPLTERERISVFPGIELTLAVPCQAILLLDADFEDNRFDAVLTALAINPAPSSDEKTAQTERLDNIDSLKLLKAKLDEHNWLRDRYIIFPNVSGEGQFSLLRNGMAPKYKDMPFVGGYLDGSKDKLKQGTLNILGGKEKAWGNKRIACIQTSDNRREDHANLGKHSSWIKWASPTAEALRQACLAQESRISDTEPSLPSVVITSISVQNSAFLGPLELSFNPQYNALIGGRGTGKSTILEYLRWALCDQPPAASDEDAPNYQARRLRLIEGTLKPFGATVDVAFTVNGVVHQVRRSSRDGAVQIKVGSDEFRPCTESEIRMLLPVQAYSQKQLSNVSVRLDELARFITAPIRSELGKLERQMGEQEEKLRKSFSTRQRQKTIEKDIDRLTLENRSYQEQANQIRLSLGGLSDEDRRLLELGPHFDQAEQAIETSKSRLVVTKDRIASLVQGMNAVAARESLGLPEGFPEQALVDGLLADYDALIAEVDAAFTAISTRIDQALEEDDGSKRSVWEVKLSTYREAYNAALERSSAHKDRMDQLKELEARVGMLQRELSSLRDELKSYDKAAETYQAEQEQLHELRRQRDVLIQEQCNSLAERSGAAIRAIVHRYSNAEDFQSALKEKLSGSNIRANKIEQIVSALTEAEDPHRAWVGTIEDLESLANFSPDSQSSYHMPETPFLESAGATKGDCEKLARKLDPEDWLSLSLTEIESEPHFEYRSREGEYIAFSNASSGQQATALLRTLLNQAGPPLLIDQPEEDLDNPVMQEIVEQVWSAKRRRQIIFVSHNANLVVNGDAELVAWCEYRKAGDQSGGKIAGEGAIDIPEVREAIKRIMEGGEAAFNLRREKYGF</sequence>
<feature type="coiled-coil region" evidence="1">
    <location>
        <begin position="465"/>
        <end position="492"/>
    </location>
</feature>
<dbReference type="EMBL" id="JBAKIA010000001">
    <property type="protein sequence ID" value="MEJ8472849.1"/>
    <property type="molecule type" value="Genomic_DNA"/>
</dbReference>
<dbReference type="Gene3D" id="3.40.50.300">
    <property type="entry name" value="P-loop containing nucleotide triphosphate hydrolases"/>
    <property type="match status" value="2"/>
</dbReference>
<dbReference type="InterPro" id="IPR027417">
    <property type="entry name" value="P-loop_NTPase"/>
</dbReference>
<dbReference type="SUPFAM" id="SSF89550">
    <property type="entry name" value="PHP domain-like"/>
    <property type="match status" value="1"/>
</dbReference>
<feature type="domain" description="ATPase AAA-type core" evidence="2">
    <location>
        <begin position="805"/>
        <end position="880"/>
    </location>
</feature>
<evidence type="ECO:0000259" key="2">
    <source>
        <dbReference type="Pfam" id="PF13304"/>
    </source>
</evidence>
<evidence type="ECO:0000256" key="1">
    <source>
        <dbReference type="SAM" id="Coils"/>
    </source>
</evidence>
<dbReference type="Pfam" id="PF13304">
    <property type="entry name" value="AAA_21"/>
    <property type="match status" value="1"/>
</dbReference>
<reference evidence="4 5" key="1">
    <citation type="submission" date="2024-02" db="EMBL/GenBank/DDBJ databases">
        <title>Roseibium algae sp. nov., isolated from marine alga (Grateloupia sp.), showing potential in myo-inositol conversion.</title>
        <authorList>
            <person name="Wang Y."/>
        </authorList>
    </citation>
    <scope>NUCLEOTIDE SEQUENCE [LARGE SCALE GENOMIC DNA]</scope>
    <source>
        <strain evidence="4 5">H3510</strain>
    </source>
</reference>
<protein>
    <submittedName>
        <fullName evidence="4">AAA family ATPase</fullName>
    </submittedName>
</protein>
<comment type="caution">
    <text evidence="4">The sequence shown here is derived from an EMBL/GenBank/DDBJ whole genome shotgun (WGS) entry which is preliminary data.</text>
</comment>
<evidence type="ECO:0000313" key="5">
    <source>
        <dbReference type="Proteomes" id="UP001385499"/>
    </source>
</evidence>
<dbReference type="Pfam" id="PF13476">
    <property type="entry name" value="AAA_23"/>
    <property type="match status" value="1"/>
</dbReference>
<name>A0ABU8TFB6_9HYPH</name>
<dbReference type="Proteomes" id="UP001385499">
    <property type="component" value="Unassembled WGS sequence"/>
</dbReference>
<feature type="domain" description="Rad50/SbcC-type AAA" evidence="3">
    <location>
        <begin position="291"/>
        <end position="485"/>
    </location>
</feature>
<proteinExistence type="predicted"/>
<organism evidence="4 5">
    <name type="scientific">Roseibium algae</name>
    <dbReference type="NCBI Taxonomy" id="3123038"/>
    <lineage>
        <taxon>Bacteria</taxon>
        <taxon>Pseudomonadati</taxon>
        <taxon>Pseudomonadota</taxon>
        <taxon>Alphaproteobacteria</taxon>
        <taxon>Hyphomicrobiales</taxon>
        <taxon>Stappiaceae</taxon>
        <taxon>Roseibium</taxon>
    </lineage>
</organism>